<evidence type="ECO:0000313" key="1">
    <source>
        <dbReference type="EMBL" id="QHS92198.1"/>
    </source>
</evidence>
<reference evidence="1" key="1">
    <citation type="journal article" date="2020" name="Nature">
        <title>Giant virus diversity and host interactions through global metagenomics.</title>
        <authorList>
            <person name="Schulz F."/>
            <person name="Roux S."/>
            <person name="Paez-Espino D."/>
            <person name="Jungbluth S."/>
            <person name="Walsh D.A."/>
            <person name="Denef V.J."/>
            <person name="McMahon K.D."/>
            <person name="Konstantinidis K.T."/>
            <person name="Eloe-Fadrosh E.A."/>
            <person name="Kyrpides N.C."/>
            <person name="Woyke T."/>
        </authorList>
    </citation>
    <scope>NUCLEOTIDE SEQUENCE</scope>
    <source>
        <strain evidence="1">GVMAG-M-3300013285-6</strain>
    </source>
</reference>
<organism evidence="1">
    <name type="scientific">viral metagenome</name>
    <dbReference type="NCBI Taxonomy" id="1070528"/>
    <lineage>
        <taxon>unclassified sequences</taxon>
        <taxon>metagenomes</taxon>
        <taxon>organismal metagenomes</taxon>
    </lineage>
</organism>
<name>A0A6C0BLA7_9ZZZZ</name>
<protein>
    <submittedName>
        <fullName evidence="1">Uncharacterized protein</fullName>
    </submittedName>
</protein>
<sequence length="218" mass="24533">MADIFRLEGFSSPLKGQRIWLYGTRDTLASQIIDCLGIVEEEVLNRGRKVLIVQGAREVPLRGIQWDATFRVKETQDLRLAVTYIQNAVKPVRVVWLGDEPPSTVLNVVQEATFIVGSTALPRGSWSAIFWHPSAPQAQIEEGLSPRMAIQKLNLPSVLRELNASGVGLVWSSIKESEKSGSIYWYDLSESKEHVKRFDPLEAIETLKEVSQYLQKTL</sequence>
<dbReference type="AlphaFoldDB" id="A0A6C0BLA7"/>
<dbReference type="EMBL" id="MN739173">
    <property type="protein sequence ID" value="QHS92198.1"/>
    <property type="molecule type" value="Genomic_DNA"/>
</dbReference>
<proteinExistence type="predicted"/>
<accession>A0A6C0BLA7</accession>